<reference evidence="1 2" key="1">
    <citation type="journal article" date="2016" name="Nat. Commun.">
        <title>Thousands of microbial genomes shed light on interconnected biogeochemical processes in an aquifer system.</title>
        <authorList>
            <person name="Anantharaman K."/>
            <person name="Brown C.T."/>
            <person name="Hug L.A."/>
            <person name="Sharon I."/>
            <person name="Castelle C.J."/>
            <person name="Probst A.J."/>
            <person name="Thomas B.C."/>
            <person name="Singh A."/>
            <person name="Wilkins M.J."/>
            <person name="Karaoz U."/>
            <person name="Brodie E.L."/>
            <person name="Williams K.H."/>
            <person name="Hubbard S.S."/>
            <person name="Banfield J.F."/>
        </authorList>
    </citation>
    <scope>NUCLEOTIDE SEQUENCE [LARGE SCALE GENOMIC DNA]</scope>
</reference>
<name>A0A1G2IH06_9BACT</name>
<evidence type="ECO:0008006" key="3">
    <source>
        <dbReference type="Google" id="ProtNLM"/>
    </source>
</evidence>
<dbReference type="InterPro" id="IPR036390">
    <property type="entry name" value="WH_DNA-bd_sf"/>
</dbReference>
<dbReference type="Proteomes" id="UP000176774">
    <property type="component" value="Unassembled WGS sequence"/>
</dbReference>
<comment type="caution">
    <text evidence="1">The sequence shown here is derived from an EMBL/GenBank/DDBJ whole genome shotgun (WGS) entry which is preliminary data.</text>
</comment>
<organism evidence="1 2">
    <name type="scientific">Candidatus Staskawiczbacteria bacterium RIFCSPLOWO2_01_FULL_38_12b</name>
    <dbReference type="NCBI Taxonomy" id="1802214"/>
    <lineage>
        <taxon>Bacteria</taxon>
        <taxon>Candidatus Staskawicziibacteriota</taxon>
    </lineage>
</organism>
<accession>A0A1G2IH06</accession>
<dbReference type="EMBL" id="MHPA01000005">
    <property type="protein sequence ID" value="OGZ73877.1"/>
    <property type="molecule type" value="Genomic_DNA"/>
</dbReference>
<proteinExistence type="predicted"/>
<protein>
    <recommendedName>
        <fullName evidence="3">Orc1-like AAA ATPase domain-containing protein</fullName>
    </recommendedName>
</protein>
<gene>
    <name evidence="1" type="ORF">A2908_00820</name>
</gene>
<dbReference type="STRING" id="1802214.A2908_00820"/>
<dbReference type="SUPFAM" id="SSF52540">
    <property type="entry name" value="P-loop containing nucleoside triphosphate hydrolases"/>
    <property type="match status" value="1"/>
</dbReference>
<dbReference type="SUPFAM" id="SSF46785">
    <property type="entry name" value="Winged helix' DNA-binding domain"/>
    <property type="match status" value="1"/>
</dbReference>
<dbReference type="InterPro" id="IPR027417">
    <property type="entry name" value="P-loop_NTPase"/>
</dbReference>
<evidence type="ECO:0000313" key="1">
    <source>
        <dbReference type="EMBL" id="OGZ73877.1"/>
    </source>
</evidence>
<evidence type="ECO:0000313" key="2">
    <source>
        <dbReference type="Proteomes" id="UP000176774"/>
    </source>
</evidence>
<sequence>MNPINWQQFGLRKNPYDTLPLIEGGDLLIDKAFIGRSAERKFLDSLFESNNRICLTVCGDIGVGKTSLANFHKFIWKYTKEKLLFSFRREIEANNDLLNKKTFLIEIIGSVLREIRLLDPDLLKNELLKKLSQIVDISQTIALSGGGSAFGFGLDFGKEETTTTPIQLSATLLEEHFIDLVNFIKNNKIKGRTYSGLIVHVNNFDIILSSEKGKKMSIDFFQEIRDILQTPDVYFLFLGPKNLFKDIISVHQRVKSIFYQTPLVINPLSKNEIVKAFEERMQLLKSNDVASYIKPVEDEVIYKIYDLYNGDIRSIMASIVDILGQYSEKLAKPLSVNEAMLLLGKERWEKIENIIKLTDEQKEILRYLASAEKFISQKEIVKIFNKTKSNVSWYYFKPLKEHNIIEEKNIENRTPYYGLTADYIPLKWLINSQKEVNKSIDDKSKQLPLNL</sequence>
<dbReference type="AlphaFoldDB" id="A0A1G2IH06"/>